<evidence type="ECO:0000313" key="2">
    <source>
        <dbReference type="EMBL" id="SVB16385.1"/>
    </source>
</evidence>
<protein>
    <submittedName>
        <fullName evidence="2">Uncharacterized protein</fullName>
    </submittedName>
</protein>
<proteinExistence type="predicted"/>
<feature type="transmembrane region" description="Helical" evidence="1">
    <location>
        <begin position="52"/>
        <end position="72"/>
    </location>
</feature>
<dbReference type="EMBL" id="UINC01031019">
    <property type="protein sequence ID" value="SVB16385.1"/>
    <property type="molecule type" value="Genomic_DNA"/>
</dbReference>
<sequence>MVVPSEINVEFFLLYAVWFFLSKKTLEEYILNLSDLNTTSFSSTILFLFKKLPFSACIVIISFALFIVNFGLSISKELSLIVSNLISDFEKISSFTKKKIKLMIVKKIRKIKTKLLFN</sequence>
<keyword evidence="1" id="KW-1133">Transmembrane helix</keyword>
<keyword evidence="1" id="KW-0812">Transmembrane</keyword>
<reference evidence="2" key="1">
    <citation type="submission" date="2018-05" db="EMBL/GenBank/DDBJ databases">
        <authorList>
            <person name="Lanie J.A."/>
            <person name="Ng W.-L."/>
            <person name="Kazmierczak K.M."/>
            <person name="Andrzejewski T.M."/>
            <person name="Davidsen T.M."/>
            <person name="Wayne K.J."/>
            <person name="Tettelin H."/>
            <person name="Glass J.I."/>
            <person name="Rusch D."/>
            <person name="Podicherti R."/>
            <person name="Tsui H.-C.T."/>
            <person name="Winkler M.E."/>
        </authorList>
    </citation>
    <scope>NUCLEOTIDE SEQUENCE</scope>
</reference>
<keyword evidence="1" id="KW-0472">Membrane</keyword>
<evidence type="ECO:0000256" key="1">
    <source>
        <dbReference type="SAM" id="Phobius"/>
    </source>
</evidence>
<gene>
    <name evidence="2" type="ORF">METZ01_LOCUS169239</name>
</gene>
<accession>A0A382BRF9</accession>
<organism evidence="2">
    <name type="scientific">marine metagenome</name>
    <dbReference type="NCBI Taxonomy" id="408172"/>
    <lineage>
        <taxon>unclassified sequences</taxon>
        <taxon>metagenomes</taxon>
        <taxon>ecological metagenomes</taxon>
    </lineage>
</organism>
<name>A0A382BRF9_9ZZZZ</name>
<dbReference type="AlphaFoldDB" id="A0A382BRF9"/>